<dbReference type="Proteomes" id="UP000499080">
    <property type="component" value="Unassembled WGS sequence"/>
</dbReference>
<feature type="transmembrane region" description="Helical" evidence="1">
    <location>
        <begin position="24"/>
        <end position="43"/>
    </location>
</feature>
<accession>A0A4Y2KUP2</accession>
<proteinExistence type="predicted"/>
<comment type="caution">
    <text evidence="2">The sequence shown here is derived from an EMBL/GenBank/DDBJ whole genome shotgun (WGS) entry which is preliminary data.</text>
</comment>
<keyword evidence="1" id="KW-1133">Transmembrane helix</keyword>
<protein>
    <submittedName>
        <fullName evidence="2">Uncharacterized protein</fullName>
    </submittedName>
</protein>
<keyword evidence="1" id="KW-0472">Membrane</keyword>
<name>A0A4Y2KUP2_ARAVE</name>
<evidence type="ECO:0000313" key="3">
    <source>
        <dbReference type="Proteomes" id="UP000499080"/>
    </source>
</evidence>
<dbReference type="EMBL" id="BGPR01005025">
    <property type="protein sequence ID" value="GBN06055.1"/>
    <property type="molecule type" value="Genomic_DNA"/>
</dbReference>
<reference evidence="2 3" key="1">
    <citation type="journal article" date="2019" name="Sci. Rep.">
        <title>Orb-weaving spider Araneus ventricosus genome elucidates the spidroin gene catalogue.</title>
        <authorList>
            <person name="Kono N."/>
            <person name="Nakamura H."/>
            <person name="Ohtoshi R."/>
            <person name="Moran D.A.P."/>
            <person name="Shinohara A."/>
            <person name="Yoshida Y."/>
            <person name="Fujiwara M."/>
            <person name="Mori M."/>
            <person name="Tomita M."/>
            <person name="Arakawa K."/>
        </authorList>
    </citation>
    <scope>NUCLEOTIDE SEQUENCE [LARGE SCALE GENOMIC DNA]</scope>
</reference>
<keyword evidence="1" id="KW-0812">Transmembrane</keyword>
<gene>
    <name evidence="2" type="ORF">AVEN_141317_1</name>
</gene>
<evidence type="ECO:0000256" key="1">
    <source>
        <dbReference type="SAM" id="Phobius"/>
    </source>
</evidence>
<organism evidence="2 3">
    <name type="scientific">Araneus ventricosus</name>
    <name type="common">Orbweaver spider</name>
    <name type="synonym">Epeira ventricosa</name>
    <dbReference type="NCBI Taxonomy" id="182803"/>
    <lineage>
        <taxon>Eukaryota</taxon>
        <taxon>Metazoa</taxon>
        <taxon>Ecdysozoa</taxon>
        <taxon>Arthropoda</taxon>
        <taxon>Chelicerata</taxon>
        <taxon>Arachnida</taxon>
        <taxon>Araneae</taxon>
        <taxon>Araneomorphae</taxon>
        <taxon>Entelegynae</taxon>
        <taxon>Araneoidea</taxon>
        <taxon>Araneidae</taxon>
        <taxon>Araneus</taxon>
    </lineage>
</organism>
<evidence type="ECO:0000313" key="2">
    <source>
        <dbReference type="EMBL" id="GBN06055.1"/>
    </source>
</evidence>
<dbReference type="AlphaFoldDB" id="A0A4Y2KUP2"/>
<sequence>MIRFNYDFVSVIDPYIYDSKISEFLIHFANFVTIINLLQIIVVTDREPFRPGLSLVLVPTPSSGVSQISLETGTQEKSVNLEFKVKSVLEVRIRQCWPGNKITTSDCRNPGSKPDSTEEPPCKRAWCTLNPWGPNVLPFVWCGSLERGVPAQVPSSSSDRGQKLRGLSQNRLRVAAKQDVNLTKLN</sequence>
<keyword evidence="3" id="KW-1185">Reference proteome</keyword>